<evidence type="ECO:0000313" key="2">
    <source>
        <dbReference type="Proteomes" id="UP000596661"/>
    </source>
</evidence>
<dbReference type="EMBL" id="UZAU01000390">
    <property type="status" value="NOT_ANNOTATED_CDS"/>
    <property type="molecule type" value="Genomic_DNA"/>
</dbReference>
<dbReference type="Gramene" id="evm.model.04.1489">
    <property type="protein sequence ID" value="cds.evm.model.04.1489"/>
    <property type="gene ID" value="evm.TU.04.1489"/>
</dbReference>
<accession>A0A803PDB6</accession>
<name>A0A803PDB6_CANSA</name>
<evidence type="ECO:0000313" key="1">
    <source>
        <dbReference type="EnsemblPlants" id="cds.evm.model.04.1489"/>
    </source>
</evidence>
<proteinExistence type="predicted"/>
<dbReference type="AlphaFoldDB" id="A0A803PDB6"/>
<sequence length="164" mass="18622">MFQFILEFTIPKLLESEETSNHYRRFLQEVIKGRHHYLREAAWPEPSNLVDIPLARPVFLAPIIVAFSPGDLNFELMAQKVRKSKTPHDPTITFEAELIESKVRSIGPNVGDVLRSCSIKNEQGSHIRYVAQGEFNCYPLERLVQDDGCSTNELSRIGIGALNI</sequence>
<dbReference type="Proteomes" id="UP000596661">
    <property type="component" value="Chromosome 4"/>
</dbReference>
<organism evidence="1 2">
    <name type="scientific">Cannabis sativa</name>
    <name type="common">Hemp</name>
    <name type="synonym">Marijuana</name>
    <dbReference type="NCBI Taxonomy" id="3483"/>
    <lineage>
        <taxon>Eukaryota</taxon>
        <taxon>Viridiplantae</taxon>
        <taxon>Streptophyta</taxon>
        <taxon>Embryophyta</taxon>
        <taxon>Tracheophyta</taxon>
        <taxon>Spermatophyta</taxon>
        <taxon>Magnoliopsida</taxon>
        <taxon>eudicotyledons</taxon>
        <taxon>Gunneridae</taxon>
        <taxon>Pentapetalae</taxon>
        <taxon>rosids</taxon>
        <taxon>fabids</taxon>
        <taxon>Rosales</taxon>
        <taxon>Cannabaceae</taxon>
        <taxon>Cannabis</taxon>
    </lineage>
</organism>
<reference evidence="1" key="1">
    <citation type="submission" date="2018-11" db="EMBL/GenBank/DDBJ databases">
        <authorList>
            <person name="Grassa J C."/>
        </authorList>
    </citation>
    <scope>NUCLEOTIDE SEQUENCE [LARGE SCALE GENOMIC DNA]</scope>
</reference>
<reference evidence="1" key="2">
    <citation type="submission" date="2021-03" db="UniProtKB">
        <authorList>
            <consortium name="EnsemblPlants"/>
        </authorList>
    </citation>
    <scope>IDENTIFICATION</scope>
</reference>
<dbReference type="EnsemblPlants" id="evm.model.04.1489">
    <property type="protein sequence ID" value="cds.evm.model.04.1489"/>
    <property type="gene ID" value="evm.TU.04.1489"/>
</dbReference>
<protein>
    <submittedName>
        <fullName evidence="1">Uncharacterized protein</fullName>
    </submittedName>
</protein>
<keyword evidence="2" id="KW-1185">Reference proteome</keyword>